<evidence type="ECO:0000313" key="3">
    <source>
        <dbReference type="Proteomes" id="UP001595533"/>
    </source>
</evidence>
<dbReference type="PANTHER" id="PTHR33840">
    <property type="match status" value="1"/>
</dbReference>
<dbReference type="PANTHER" id="PTHR33840:SF1">
    <property type="entry name" value="TLE1 PHOSPHOLIPASE DOMAIN-CONTAINING PROTEIN"/>
    <property type="match status" value="1"/>
</dbReference>
<evidence type="ECO:0000259" key="1">
    <source>
        <dbReference type="Pfam" id="PF09994"/>
    </source>
</evidence>
<proteinExistence type="predicted"/>
<comment type="caution">
    <text evidence="2">The sequence shown here is derived from an EMBL/GenBank/DDBJ whole genome shotgun (WGS) entry which is preliminary data.</text>
</comment>
<dbReference type="Proteomes" id="UP001595533">
    <property type="component" value="Unassembled WGS sequence"/>
</dbReference>
<organism evidence="2 3">
    <name type="scientific">Marinicella sediminis</name>
    <dbReference type="NCBI Taxonomy" id="1792834"/>
    <lineage>
        <taxon>Bacteria</taxon>
        <taxon>Pseudomonadati</taxon>
        <taxon>Pseudomonadota</taxon>
        <taxon>Gammaproteobacteria</taxon>
        <taxon>Lysobacterales</taxon>
        <taxon>Marinicellaceae</taxon>
        <taxon>Marinicella</taxon>
    </lineage>
</organism>
<dbReference type="EMBL" id="JBHRTS010000010">
    <property type="protein sequence ID" value="MFC3195744.1"/>
    <property type="molecule type" value="Genomic_DNA"/>
</dbReference>
<dbReference type="Pfam" id="PF09994">
    <property type="entry name" value="T6SS_Tle1-like_cat"/>
    <property type="match status" value="1"/>
</dbReference>
<evidence type="ECO:0000313" key="2">
    <source>
        <dbReference type="EMBL" id="MFC3195744.1"/>
    </source>
</evidence>
<feature type="domain" description="T6SS Phospholipase effector Tle1-like catalytic" evidence="1">
    <location>
        <begin position="3"/>
        <end position="291"/>
    </location>
</feature>
<accession>A0ABV7JCQ8</accession>
<keyword evidence="3" id="KW-1185">Reference proteome</keyword>
<sequence length="392" mass="45050">MMKRIFLCLDGTWNNTYRKGQRDDGMRVVKPTNVLKAARAIEPVDDAGIQQVVYYRTGVGSMSRYPGMSNRLLRRFDKYLGGAWGAGFEGQVEAALTFLVHNYNSGDQVFILGFSRGAATARALTQLIGWMGGVPVKADAFYLPKIYRHYMRSKGRQSVEDVKHIIKSAIDQLNRERSRHIIDHPFASWHQLQIDFLGVWDSVLALGSRFWHRQDRQFYLHNAPASCVDHARQALAIDECRHDFLPAIWRHRSREEQTLKQHWFAGSHANVGGGYVRDGLANVTLHWMLQELCHLFPQVALNHGYLKHYKAFAYDELVDSYQWAYQLKDRLTSRSGRRNIYTSQDPEYKDSGLFIDDSVFTRMNSEPGKIVSDLSGYRPANLLAYLQSRNQA</sequence>
<reference evidence="3" key="1">
    <citation type="journal article" date="2019" name="Int. J. Syst. Evol. Microbiol.">
        <title>The Global Catalogue of Microorganisms (GCM) 10K type strain sequencing project: providing services to taxonomists for standard genome sequencing and annotation.</title>
        <authorList>
            <consortium name="The Broad Institute Genomics Platform"/>
            <consortium name="The Broad Institute Genome Sequencing Center for Infectious Disease"/>
            <person name="Wu L."/>
            <person name="Ma J."/>
        </authorList>
    </citation>
    <scope>NUCLEOTIDE SEQUENCE [LARGE SCALE GENOMIC DNA]</scope>
    <source>
        <strain evidence="3">KCTC 42953</strain>
    </source>
</reference>
<name>A0ABV7JCQ8_9GAMM</name>
<dbReference type="RefSeq" id="WP_077412528.1">
    <property type="nucleotide sequence ID" value="NZ_JBHRTS010000010.1"/>
</dbReference>
<dbReference type="InterPro" id="IPR018712">
    <property type="entry name" value="Tle1-like_cat"/>
</dbReference>
<gene>
    <name evidence="2" type="ORF">ACFODZ_15925</name>
</gene>
<protein>
    <submittedName>
        <fullName evidence="2">T6SS phospholipase effector Tle1-like catalytic domain-containing protein</fullName>
    </submittedName>
</protein>